<sequence>MLGRGGGVAMIPAPETCLFNTENASRLVRYVMMIGKKKRLYYGAVVSNRQRGDCRPLPTKRVGWISKQILKFEVARMINLPQAAVLPKRAIQCTISPSVIFIFASSLSSLTVRPTIGDTTDADLLKSTRELG</sequence>
<reference evidence="1" key="2">
    <citation type="submission" date="2022-01" db="EMBL/GenBank/DDBJ databases">
        <authorList>
            <person name="Yamashiro T."/>
            <person name="Shiraishi A."/>
            <person name="Satake H."/>
            <person name="Nakayama K."/>
        </authorList>
    </citation>
    <scope>NUCLEOTIDE SEQUENCE</scope>
</reference>
<comment type="caution">
    <text evidence="1">The sequence shown here is derived from an EMBL/GenBank/DDBJ whole genome shotgun (WGS) entry which is preliminary data.</text>
</comment>
<gene>
    <name evidence="1" type="ORF">Tco_0907601</name>
</gene>
<keyword evidence="2" id="KW-1185">Reference proteome</keyword>
<reference evidence="1" key="1">
    <citation type="journal article" date="2022" name="Int. J. Mol. Sci.">
        <title>Draft Genome of Tanacetum Coccineum: Genomic Comparison of Closely Related Tanacetum-Family Plants.</title>
        <authorList>
            <person name="Yamashiro T."/>
            <person name="Shiraishi A."/>
            <person name="Nakayama K."/>
            <person name="Satake H."/>
        </authorList>
    </citation>
    <scope>NUCLEOTIDE SEQUENCE</scope>
</reference>
<dbReference type="Proteomes" id="UP001151760">
    <property type="component" value="Unassembled WGS sequence"/>
</dbReference>
<protein>
    <submittedName>
        <fullName evidence="1">Uncharacterized protein</fullName>
    </submittedName>
</protein>
<evidence type="ECO:0000313" key="1">
    <source>
        <dbReference type="EMBL" id="GJT27326.1"/>
    </source>
</evidence>
<organism evidence="1 2">
    <name type="scientific">Tanacetum coccineum</name>
    <dbReference type="NCBI Taxonomy" id="301880"/>
    <lineage>
        <taxon>Eukaryota</taxon>
        <taxon>Viridiplantae</taxon>
        <taxon>Streptophyta</taxon>
        <taxon>Embryophyta</taxon>
        <taxon>Tracheophyta</taxon>
        <taxon>Spermatophyta</taxon>
        <taxon>Magnoliopsida</taxon>
        <taxon>eudicotyledons</taxon>
        <taxon>Gunneridae</taxon>
        <taxon>Pentapetalae</taxon>
        <taxon>asterids</taxon>
        <taxon>campanulids</taxon>
        <taxon>Asterales</taxon>
        <taxon>Asteraceae</taxon>
        <taxon>Asteroideae</taxon>
        <taxon>Anthemideae</taxon>
        <taxon>Anthemidinae</taxon>
        <taxon>Tanacetum</taxon>
    </lineage>
</organism>
<evidence type="ECO:0000313" key="2">
    <source>
        <dbReference type="Proteomes" id="UP001151760"/>
    </source>
</evidence>
<name>A0ABQ5CJQ5_9ASTR</name>
<dbReference type="EMBL" id="BQNB010014368">
    <property type="protein sequence ID" value="GJT27326.1"/>
    <property type="molecule type" value="Genomic_DNA"/>
</dbReference>
<proteinExistence type="predicted"/>
<accession>A0ABQ5CJQ5</accession>